<gene>
    <name evidence="2" type="ORF">NTJ_12834</name>
</gene>
<keyword evidence="3" id="KW-1185">Reference proteome</keyword>
<evidence type="ECO:0000313" key="3">
    <source>
        <dbReference type="Proteomes" id="UP001307889"/>
    </source>
</evidence>
<feature type="region of interest" description="Disordered" evidence="1">
    <location>
        <begin position="95"/>
        <end position="128"/>
    </location>
</feature>
<feature type="compositionally biased region" description="Basic and acidic residues" evidence="1">
    <location>
        <begin position="108"/>
        <end position="128"/>
    </location>
</feature>
<dbReference type="Proteomes" id="UP001307889">
    <property type="component" value="Chromosome 11"/>
</dbReference>
<evidence type="ECO:0000256" key="1">
    <source>
        <dbReference type="SAM" id="MobiDB-lite"/>
    </source>
</evidence>
<dbReference type="EMBL" id="AP028919">
    <property type="protein sequence ID" value="BET00018.1"/>
    <property type="molecule type" value="Genomic_DNA"/>
</dbReference>
<accession>A0ABN7B6I8</accession>
<evidence type="ECO:0000313" key="2">
    <source>
        <dbReference type="EMBL" id="BET00018.1"/>
    </source>
</evidence>
<organism evidence="2 3">
    <name type="scientific">Nesidiocoris tenuis</name>
    <dbReference type="NCBI Taxonomy" id="355587"/>
    <lineage>
        <taxon>Eukaryota</taxon>
        <taxon>Metazoa</taxon>
        <taxon>Ecdysozoa</taxon>
        <taxon>Arthropoda</taxon>
        <taxon>Hexapoda</taxon>
        <taxon>Insecta</taxon>
        <taxon>Pterygota</taxon>
        <taxon>Neoptera</taxon>
        <taxon>Paraneoptera</taxon>
        <taxon>Hemiptera</taxon>
        <taxon>Heteroptera</taxon>
        <taxon>Panheteroptera</taxon>
        <taxon>Cimicomorpha</taxon>
        <taxon>Miridae</taxon>
        <taxon>Dicyphina</taxon>
        <taxon>Nesidiocoris</taxon>
    </lineage>
</organism>
<name>A0ABN7B6I8_9HEMI</name>
<proteinExistence type="predicted"/>
<protein>
    <submittedName>
        <fullName evidence="2">Uncharacterized protein</fullName>
    </submittedName>
</protein>
<sequence>MSHRIIGRLRKTTSPIKRTSSNVECREEKSLLTITFGKKVDGKKGKELKQTCAEGMGREIRDTSRGDYDVTEASMLLALFHSPPVYSAKTVGRIRKKTPRAGNNSSVIKEDRPPPGRDVTEVEFPGKR</sequence>
<reference evidence="2 3" key="1">
    <citation type="submission" date="2023-09" db="EMBL/GenBank/DDBJ databases">
        <title>Nesidiocoris tenuis whole genome shotgun sequence.</title>
        <authorList>
            <person name="Shibata T."/>
            <person name="Shimoda M."/>
            <person name="Kobayashi T."/>
            <person name="Uehara T."/>
        </authorList>
    </citation>
    <scope>NUCLEOTIDE SEQUENCE [LARGE SCALE GENOMIC DNA]</scope>
    <source>
        <strain evidence="2 3">Japan</strain>
    </source>
</reference>